<sequence>MALAMAPYVVTLFCMLLRGLQLVFALVAMITAAKAFPMSTASNDHDYDYRLGSAEATFALLVSYTIIEYSGAFLVLVELFPMMLRPGAMLTRTVDSLLAAFALSSGIVLATSDYVQDCDDYVGLLHCTNLKASYVFVILCVVPLVGSILLTFVASEDSRLAEIECRDRAGSYRMVATPMSSTLAPIDNRGIISA</sequence>
<dbReference type="EnsemblProtists" id="Phyra75032">
    <property type="protein sequence ID" value="Phyra75032"/>
    <property type="gene ID" value="Phyra75032"/>
</dbReference>
<protein>
    <recommendedName>
        <fullName evidence="4">MARVEL domain-containing protein</fullName>
    </recommendedName>
</protein>
<dbReference type="PANTHER" id="PTHR28165">
    <property type="entry name" value="NON-CLASSICAL EXPORT PROTEIN 2-RELATED"/>
    <property type="match status" value="1"/>
</dbReference>
<keyword evidence="1" id="KW-1133">Transmembrane helix</keyword>
<dbReference type="OMA" id="TMEECRD"/>
<dbReference type="EMBL" id="DS566008">
    <property type="status" value="NOT_ANNOTATED_CDS"/>
    <property type="molecule type" value="Genomic_DNA"/>
</dbReference>
<keyword evidence="3" id="KW-1185">Reference proteome</keyword>
<proteinExistence type="predicted"/>
<dbReference type="VEuPathDB" id="FungiDB:KRP23_682"/>
<evidence type="ECO:0000313" key="3">
    <source>
        <dbReference type="Proteomes" id="UP000005238"/>
    </source>
</evidence>
<evidence type="ECO:0008006" key="4">
    <source>
        <dbReference type="Google" id="ProtNLM"/>
    </source>
</evidence>
<feature type="transmembrane region" description="Helical" evidence="1">
    <location>
        <begin position="59"/>
        <end position="81"/>
    </location>
</feature>
<reference evidence="2" key="2">
    <citation type="submission" date="2015-06" db="UniProtKB">
        <authorList>
            <consortium name="EnsemblProtists"/>
        </authorList>
    </citation>
    <scope>IDENTIFICATION</scope>
    <source>
        <strain evidence="2">Pr102</strain>
    </source>
</reference>
<dbReference type="PANTHER" id="PTHR28165:SF1">
    <property type="entry name" value="NON-CLASSICAL EXPORT PROTEIN 2-RELATED"/>
    <property type="match status" value="1"/>
</dbReference>
<dbReference type="eggNOG" id="ENOG502SV09">
    <property type="taxonomic scope" value="Eukaryota"/>
</dbReference>
<dbReference type="AlphaFoldDB" id="H3GGR2"/>
<organism evidence="2 3">
    <name type="scientific">Phytophthora ramorum</name>
    <name type="common">Sudden oak death agent</name>
    <dbReference type="NCBI Taxonomy" id="164328"/>
    <lineage>
        <taxon>Eukaryota</taxon>
        <taxon>Sar</taxon>
        <taxon>Stramenopiles</taxon>
        <taxon>Oomycota</taxon>
        <taxon>Peronosporomycetes</taxon>
        <taxon>Peronosporales</taxon>
        <taxon>Peronosporaceae</taxon>
        <taxon>Phytophthora</taxon>
    </lineage>
</organism>
<evidence type="ECO:0000256" key="1">
    <source>
        <dbReference type="SAM" id="Phobius"/>
    </source>
</evidence>
<keyword evidence="1" id="KW-0812">Transmembrane</keyword>
<dbReference type="InParanoid" id="H3GGR2"/>
<feature type="transmembrane region" description="Helical" evidence="1">
    <location>
        <begin position="132"/>
        <end position="154"/>
    </location>
</feature>
<dbReference type="Proteomes" id="UP000005238">
    <property type="component" value="Unassembled WGS sequence"/>
</dbReference>
<feature type="transmembrane region" description="Helical" evidence="1">
    <location>
        <begin position="93"/>
        <end position="112"/>
    </location>
</feature>
<accession>H3GGR2</accession>
<keyword evidence="1" id="KW-0472">Membrane</keyword>
<dbReference type="InterPro" id="IPR052649">
    <property type="entry name" value="NCE102-like"/>
</dbReference>
<dbReference type="VEuPathDB" id="FungiDB:KRP22_6417"/>
<dbReference type="HOGENOM" id="CLU_123083_0_0_1"/>
<name>H3GGR2_PHYRM</name>
<evidence type="ECO:0000313" key="2">
    <source>
        <dbReference type="EnsemblProtists" id="Phyra75032"/>
    </source>
</evidence>
<reference evidence="3" key="1">
    <citation type="journal article" date="2006" name="Science">
        <title>Phytophthora genome sequences uncover evolutionary origins and mechanisms of pathogenesis.</title>
        <authorList>
            <person name="Tyler B.M."/>
            <person name="Tripathy S."/>
            <person name="Zhang X."/>
            <person name="Dehal P."/>
            <person name="Jiang R.H."/>
            <person name="Aerts A."/>
            <person name="Arredondo F.D."/>
            <person name="Baxter L."/>
            <person name="Bensasson D."/>
            <person name="Beynon J.L."/>
            <person name="Chapman J."/>
            <person name="Damasceno C.M."/>
            <person name="Dorrance A.E."/>
            <person name="Dou D."/>
            <person name="Dickerman A.W."/>
            <person name="Dubchak I.L."/>
            <person name="Garbelotto M."/>
            <person name="Gijzen M."/>
            <person name="Gordon S.G."/>
            <person name="Govers F."/>
            <person name="Grunwald N.J."/>
            <person name="Huang W."/>
            <person name="Ivors K.L."/>
            <person name="Jones R.W."/>
            <person name="Kamoun S."/>
            <person name="Krampis K."/>
            <person name="Lamour K.H."/>
            <person name="Lee M.K."/>
            <person name="McDonald W.H."/>
            <person name="Medina M."/>
            <person name="Meijer H.J."/>
            <person name="Nordberg E.K."/>
            <person name="Maclean D.J."/>
            <person name="Ospina-Giraldo M.D."/>
            <person name="Morris P.F."/>
            <person name="Phuntumart V."/>
            <person name="Putnam N.H."/>
            <person name="Rash S."/>
            <person name="Rose J.K."/>
            <person name="Sakihama Y."/>
            <person name="Salamov A.A."/>
            <person name="Savidor A."/>
            <person name="Scheuring C.F."/>
            <person name="Smith B.M."/>
            <person name="Sobral B.W."/>
            <person name="Terry A."/>
            <person name="Torto-Alalibo T.A."/>
            <person name="Win J."/>
            <person name="Xu Z."/>
            <person name="Zhang H."/>
            <person name="Grigoriev I.V."/>
            <person name="Rokhsar D.S."/>
            <person name="Boore J.L."/>
        </authorList>
    </citation>
    <scope>NUCLEOTIDE SEQUENCE [LARGE SCALE GENOMIC DNA]</scope>
    <source>
        <strain evidence="3">Pr102</strain>
    </source>
</reference>